<accession>A1CME2</accession>
<dbReference type="GeneID" id="4702187"/>
<name>A1CME2_ASPCL</name>
<dbReference type="HOGENOM" id="CLU_2885366_0_0_1"/>
<evidence type="ECO:0000313" key="1">
    <source>
        <dbReference type="EMBL" id="EAW08729.1"/>
    </source>
</evidence>
<dbReference type="Proteomes" id="UP000006701">
    <property type="component" value="Unassembled WGS sequence"/>
</dbReference>
<reference evidence="1 2" key="1">
    <citation type="journal article" date="2008" name="PLoS Genet.">
        <title>Genomic islands in the pathogenic filamentous fungus Aspergillus fumigatus.</title>
        <authorList>
            <person name="Fedorova N.D."/>
            <person name="Khaldi N."/>
            <person name="Joardar V.S."/>
            <person name="Maiti R."/>
            <person name="Amedeo P."/>
            <person name="Anderson M.J."/>
            <person name="Crabtree J."/>
            <person name="Silva J.C."/>
            <person name="Badger J.H."/>
            <person name="Albarraq A."/>
            <person name="Angiuoli S."/>
            <person name="Bussey H."/>
            <person name="Bowyer P."/>
            <person name="Cotty P.J."/>
            <person name="Dyer P.S."/>
            <person name="Egan A."/>
            <person name="Galens K."/>
            <person name="Fraser-Liggett C.M."/>
            <person name="Haas B.J."/>
            <person name="Inman J.M."/>
            <person name="Kent R."/>
            <person name="Lemieux S."/>
            <person name="Malavazi I."/>
            <person name="Orvis J."/>
            <person name="Roemer T."/>
            <person name="Ronning C.M."/>
            <person name="Sundaram J.P."/>
            <person name="Sutton G."/>
            <person name="Turner G."/>
            <person name="Venter J.C."/>
            <person name="White O.R."/>
            <person name="Whitty B.R."/>
            <person name="Youngman P."/>
            <person name="Wolfe K.H."/>
            <person name="Goldman G.H."/>
            <person name="Wortman J.R."/>
            <person name="Jiang B."/>
            <person name="Denning D.W."/>
            <person name="Nierman W.C."/>
        </authorList>
    </citation>
    <scope>NUCLEOTIDE SEQUENCE [LARGE SCALE GENOMIC DNA]</scope>
    <source>
        <strain evidence="2">ATCC 1007 / CBS 513.65 / DSM 816 / NCTC 3887 / NRRL 1</strain>
    </source>
</reference>
<dbReference type="KEGG" id="act:ACLA_096620"/>
<dbReference type="RefSeq" id="XP_001270155.1">
    <property type="nucleotide sequence ID" value="XM_001270154.1"/>
</dbReference>
<sequence>MLTEGTFGFTATTFGPRFSSGPLSWAENIDSYQALKHNNNDPEEGSEMPLAVTWFQVTPSGKA</sequence>
<keyword evidence="2" id="KW-1185">Reference proteome</keyword>
<dbReference type="EMBL" id="DS027058">
    <property type="protein sequence ID" value="EAW08729.1"/>
    <property type="molecule type" value="Genomic_DNA"/>
</dbReference>
<organism evidence="1 2">
    <name type="scientific">Aspergillus clavatus (strain ATCC 1007 / CBS 513.65 / DSM 816 / NCTC 3887 / NRRL 1 / QM 1276 / 107)</name>
    <dbReference type="NCBI Taxonomy" id="344612"/>
    <lineage>
        <taxon>Eukaryota</taxon>
        <taxon>Fungi</taxon>
        <taxon>Dikarya</taxon>
        <taxon>Ascomycota</taxon>
        <taxon>Pezizomycotina</taxon>
        <taxon>Eurotiomycetes</taxon>
        <taxon>Eurotiomycetidae</taxon>
        <taxon>Eurotiales</taxon>
        <taxon>Aspergillaceae</taxon>
        <taxon>Aspergillus</taxon>
        <taxon>Aspergillus subgen. Fumigati</taxon>
    </lineage>
</organism>
<protein>
    <submittedName>
        <fullName evidence="1">Uncharacterized protein</fullName>
    </submittedName>
</protein>
<evidence type="ECO:0000313" key="2">
    <source>
        <dbReference type="Proteomes" id="UP000006701"/>
    </source>
</evidence>
<dbReference type="VEuPathDB" id="FungiDB:ACLA_096620"/>
<dbReference type="AlphaFoldDB" id="A1CME2"/>
<gene>
    <name evidence="1" type="ORF">ACLA_096620</name>
</gene>
<proteinExistence type="predicted"/>